<dbReference type="Proteomes" id="UP001201163">
    <property type="component" value="Unassembled WGS sequence"/>
</dbReference>
<gene>
    <name evidence="2" type="ORF">EDB92DRAFT_1933702</name>
</gene>
<protein>
    <submittedName>
        <fullName evidence="2">Uncharacterized protein</fullName>
    </submittedName>
</protein>
<feature type="region of interest" description="Disordered" evidence="1">
    <location>
        <begin position="121"/>
        <end position="147"/>
    </location>
</feature>
<keyword evidence="3" id="KW-1185">Reference proteome</keyword>
<evidence type="ECO:0000313" key="2">
    <source>
        <dbReference type="EMBL" id="KAH8996847.1"/>
    </source>
</evidence>
<evidence type="ECO:0000313" key="3">
    <source>
        <dbReference type="Proteomes" id="UP001201163"/>
    </source>
</evidence>
<organism evidence="2 3">
    <name type="scientific">Lactarius akahatsu</name>
    <dbReference type="NCBI Taxonomy" id="416441"/>
    <lineage>
        <taxon>Eukaryota</taxon>
        <taxon>Fungi</taxon>
        <taxon>Dikarya</taxon>
        <taxon>Basidiomycota</taxon>
        <taxon>Agaricomycotina</taxon>
        <taxon>Agaricomycetes</taxon>
        <taxon>Russulales</taxon>
        <taxon>Russulaceae</taxon>
        <taxon>Lactarius</taxon>
    </lineage>
</organism>
<comment type="caution">
    <text evidence="2">The sequence shown here is derived from an EMBL/GenBank/DDBJ whole genome shotgun (WGS) entry which is preliminary data.</text>
</comment>
<accession>A0AAD4LM28</accession>
<proteinExistence type="predicted"/>
<name>A0AAD4LM28_9AGAM</name>
<evidence type="ECO:0000256" key="1">
    <source>
        <dbReference type="SAM" id="MobiDB-lite"/>
    </source>
</evidence>
<dbReference type="EMBL" id="JAKELL010000008">
    <property type="protein sequence ID" value="KAH8996847.1"/>
    <property type="molecule type" value="Genomic_DNA"/>
</dbReference>
<feature type="compositionally biased region" description="Basic and acidic residues" evidence="1">
    <location>
        <begin position="127"/>
        <end position="147"/>
    </location>
</feature>
<dbReference type="AlphaFoldDB" id="A0AAD4LM28"/>
<sequence>MGLAAARHRLPPSFTSLYRLILRTSSAAVLHHKAASRYVRTLWKPTFYEAGTVILRLQVPTLATAEKAQLERWLCLWESSVDRTLSLLSTSAQSRGLAHKLTRNLAFLHFGFRQYQENIRNSSTRPWEPHQQEYKPPREARSSQIKAEKFDSQCWGALEETVRMAEGKSRLSLGRIASHRRRA</sequence>
<reference evidence="2" key="1">
    <citation type="submission" date="2022-01" db="EMBL/GenBank/DDBJ databases">
        <title>Comparative genomics reveals a dynamic genome evolution in the ectomycorrhizal milk-cap (Lactarius) mushrooms.</title>
        <authorList>
            <consortium name="DOE Joint Genome Institute"/>
            <person name="Lebreton A."/>
            <person name="Tang N."/>
            <person name="Kuo A."/>
            <person name="LaButti K."/>
            <person name="Drula E."/>
            <person name="Barry K."/>
            <person name="Clum A."/>
            <person name="Lipzen A."/>
            <person name="Mousain D."/>
            <person name="Ng V."/>
            <person name="Wang R."/>
            <person name="Wang X."/>
            <person name="Dai Y."/>
            <person name="Henrissat B."/>
            <person name="Grigoriev I.V."/>
            <person name="Guerin-Laguette A."/>
            <person name="Yu F."/>
            <person name="Martin F.M."/>
        </authorList>
    </citation>
    <scope>NUCLEOTIDE SEQUENCE</scope>
    <source>
        <strain evidence="2">QP</strain>
    </source>
</reference>